<keyword evidence="2" id="KW-1185">Reference proteome</keyword>
<evidence type="ECO:0000313" key="1">
    <source>
        <dbReference type="EMBL" id="KAK0620785.1"/>
    </source>
</evidence>
<name>A0AA39WSH8_9PEZI</name>
<dbReference type="EMBL" id="JAULSU010000004">
    <property type="protein sequence ID" value="KAK0620785.1"/>
    <property type="molecule type" value="Genomic_DNA"/>
</dbReference>
<organism evidence="1 2">
    <name type="scientific">Immersiella caudata</name>
    <dbReference type="NCBI Taxonomy" id="314043"/>
    <lineage>
        <taxon>Eukaryota</taxon>
        <taxon>Fungi</taxon>
        <taxon>Dikarya</taxon>
        <taxon>Ascomycota</taxon>
        <taxon>Pezizomycotina</taxon>
        <taxon>Sordariomycetes</taxon>
        <taxon>Sordariomycetidae</taxon>
        <taxon>Sordariales</taxon>
        <taxon>Lasiosphaeriaceae</taxon>
        <taxon>Immersiella</taxon>
    </lineage>
</organism>
<proteinExistence type="predicted"/>
<reference evidence="1" key="1">
    <citation type="submission" date="2023-06" db="EMBL/GenBank/DDBJ databases">
        <title>Genome-scale phylogeny and comparative genomics of the fungal order Sordariales.</title>
        <authorList>
            <consortium name="Lawrence Berkeley National Laboratory"/>
            <person name="Hensen N."/>
            <person name="Bonometti L."/>
            <person name="Westerberg I."/>
            <person name="Brannstrom I.O."/>
            <person name="Guillou S."/>
            <person name="Cros-Aarteil S."/>
            <person name="Calhoun S."/>
            <person name="Haridas S."/>
            <person name="Kuo A."/>
            <person name="Mondo S."/>
            <person name="Pangilinan J."/>
            <person name="Riley R."/>
            <person name="Labutti K."/>
            <person name="Andreopoulos B."/>
            <person name="Lipzen A."/>
            <person name="Chen C."/>
            <person name="Yanf M."/>
            <person name="Daum C."/>
            <person name="Ng V."/>
            <person name="Clum A."/>
            <person name="Steindorff A."/>
            <person name="Ohm R."/>
            <person name="Martin F."/>
            <person name="Silar P."/>
            <person name="Natvig D."/>
            <person name="Lalanne C."/>
            <person name="Gautier V."/>
            <person name="Ament-Velasquez S.L."/>
            <person name="Kruys A."/>
            <person name="Hutchinson M.I."/>
            <person name="Powell A.J."/>
            <person name="Barry K."/>
            <person name="Miller A.N."/>
            <person name="Grigoriev I.V."/>
            <person name="Debuchy R."/>
            <person name="Gladieux P."/>
            <person name="Thoren M.H."/>
            <person name="Johannesson H."/>
        </authorList>
    </citation>
    <scope>NUCLEOTIDE SEQUENCE</scope>
    <source>
        <strain evidence="1">CBS 606.72</strain>
    </source>
</reference>
<gene>
    <name evidence="1" type="ORF">B0T14DRAFT_604317</name>
</gene>
<dbReference type="AlphaFoldDB" id="A0AA39WSH8"/>
<sequence length="195" mass="21869">MQGSLWAKLFGRGGSRGNFSFLCRRDDDETLTVEKLLVRYFIPTQAYVKLALEADGVAFYVRSTKQKKPVYLVTGLVWVEFLALLTPRLLTEKLADGLVQDFSRSRVISDDGLVGGKSQMEYLNETHHTIATKTAQLGVGYVPHSLTPFSAWTKNRVISRSPRGKNEAAFLSGMKSKIRHLRVLRTALEGPVTYM</sequence>
<dbReference type="Proteomes" id="UP001175000">
    <property type="component" value="Unassembled WGS sequence"/>
</dbReference>
<protein>
    <submittedName>
        <fullName evidence="1">Uncharacterized protein</fullName>
    </submittedName>
</protein>
<accession>A0AA39WSH8</accession>
<evidence type="ECO:0000313" key="2">
    <source>
        <dbReference type="Proteomes" id="UP001175000"/>
    </source>
</evidence>
<comment type="caution">
    <text evidence="1">The sequence shown here is derived from an EMBL/GenBank/DDBJ whole genome shotgun (WGS) entry which is preliminary data.</text>
</comment>